<dbReference type="GO" id="GO:0016747">
    <property type="term" value="F:acyltransferase activity, transferring groups other than amino-acyl groups"/>
    <property type="evidence" value="ECO:0007669"/>
    <property type="project" value="InterPro"/>
</dbReference>
<proteinExistence type="predicted"/>
<protein>
    <recommendedName>
        <fullName evidence="1">N-acetyltransferase domain-containing protein</fullName>
    </recommendedName>
</protein>
<accession>A0A6C0K3H5</accession>
<dbReference type="AlphaFoldDB" id="A0A6C0K3H5"/>
<dbReference type="InterPro" id="IPR000182">
    <property type="entry name" value="GNAT_dom"/>
</dbReference>
<evidence type="ECO:0000259" key="1">
    <source>
        <dbReference type="PROSITE" id="PS51186"/>
    </source>
</evidence>
<dbReference type="SUPFAM" id="SSF55729">
    <property type="entry name" value="Acyl-CoA N-acyltransferases (Nat)"/>
    <property type="match status" value="1"/>
</dbReference>
<reference evidence="2" key="1">
    <citation type="journal article" date="2020" name="Nature">
        <title>Giant virus diversity and host interactions through global metagenomics.</title>
        <authorList>
            <person name="Schulz F."/>
            <person name="Roux S."/>
            <person name="Paez-Espino D."/>
            <person name="Jungbluth S."/>
            <person name="Walsh D.A."/>
            <person name="Denef V.J."/>
            <person name="McMahon K.D."/>
            <person name="Konstantinidis K.T."/>
            <person name="Eloe-Fadrosh E.A."/>
            <person name="Kyrpides N.C."/>
            <person name="Woyke T."/>
        </authorList>
    </citation>
    <scope>NUCLEOTIDE SEQUENCE</scope>
    <source>
        <strain evidence="2">GVMAG-S-1101171-110</strain>
    </source>
</reference>
<sequence>MPCEVKRLNCSKSENVRIIEELAEKAEAQQNRNSGFNSKILPWREGCFHVDRHYIAQAMEGTICGWMTVHLNRITKSKSIYIFISEISTRRTKDEFYGGVGKKLHDTLVADARAEGADFIYLYALNDNVAAVYAKWGYVILRPEIKHQFFIIGREPSNEFLDTLMPENPRIYLVKAHEIALRTPKDEDLIRLINTKRRVVIANPDAIKELSGIIDLIYGMEQMEEEMDDEDKSSFSDKRRPLKKFFENIPIPVRGGRKRITRRCLRKFA</sequence>
<dbReference type="Gene3D" id="3.40.630.30">
    <property type="match status" value="1"/>
</dbReference>
<evidence type="ECO:0000313" key="2">
    <source>
        <dbReference type="EMBL" id="QHU12279.1"/>
    </source>
</evidence>
<name>A0A6C0K3H5_9ZZZZ</name>
<dbReference type="EMBL" id="MN740798">
    <property type="protein sequence ID" value="QHU12279.1"/>
    <property type="molecule type" value="Genomic_DNA"/>
</dbReference>
<feature type="domain" description="N-acetyltransferase" evidence="1">
    <location>
        <begin position="14"/>
        <end position="157"/>
    </location>
</feature>
<dbReference type="InterPro" id="IPR016181">
    <property type="entry name" value="Acyl_CoA_acyltransferase"/>
</dbReference>
<dbReference type="PROSITE" id="PS51186">
    <property type="entry name" value="GNAT"/>
    <property type="match status" value="1"/>
</dbReference>
<organism evidence="2">
    <name type="scientific">viral metagenome</name>
    <dbReference type="NCBI Taxonomy" id="1070528"/>
    <lineage>
        <taxon>unclassified sequences</taxon>
        <taxon>metagenomes</taxon>
        <taxon>organismal metagenomes</taxon>
    </lineage>
</organism>